<dbReference type="EMBL" id="SPQC01000086">
    <property type="protein sequence ID" value="TFU19357.1"/>
    <property type="molecule type" value="Genomic_DNA"/>
</dbReference>
<keyword evidence="1" id="KW-0732">Signal</keyword>
<name>A0A4Y9EZZ4_9MICC</name>
<proteinExistence type="predicted"/>
<comment type="caution">
    <text evidence="2">The sequence shown here is derived from an EMBL/GenBank/DDBJ whole genome shotgun (WGS) entry which is preliminary data.</text>
</comment>
<dbReference type="RefSeq" id="WP_135014039.1">
    <property type="nucleotide sequence ID" value="NZ_JADGLK010000086.1"/>
</dbReference>
<evidence type="ECO:0000313" key="2">
    <source>
        <dbReference type="EMBL" id="TFU19357.1"/>
    </source>
</evidence>
<sequence length="341" mass="36852">MSPLSSRAAFSICAVSAVLVGGLGLTPASAQNSVPTSQNGSVEYRLDVLAEQALTIDELEETASAFVVVGQESSAEIPKDAIEPIVLGAESETNIGIFLPDSEETSTAKSGEFGEIAFEHNNSSSTSVLPYEDGSVQMVTTIEEDSAPQEYTYNLELPDGASLELLEDGMVLVRDAEGNFVAGVAAPWAKDANGTDVPTRYEIRGSSLVQVIEHDTPGVDYPVTADPFWGKNLFTGFSLDWYEGDVRYNGSVTVWGALVMSGGGGVGGYLAGQAIMRNQGWAEWTSRWPSITNKATLRHQYECHVAASTYGLPWTGAYNLERFRSDKPHWWNGVVRHHCNW</sequence>
<organism evidence="2 3">
    <name type="scientific">Rothia nasimurium</name>
    <dbReference type="NCBI Taxonomy" id="85336"/>
    <lineage>
        <taxon>Bacteria</taxon>
        <taxon>Bacillati</taxon>
        <taxon>Actinomycetota</taxon>
        <taxon>Actinomycetes</taxon>
        <taxon>Micrococcales</taxon>
        <taxon>Micrococcaceae</taxon>
        <taxon>Rothia</taxon>
    </lineage>
</organism>
<feature type="chain" id="PRO_5021294544" description="DUF2599 domain-containing protein" evidence="1">
    <location>
        <begin position="31"/>
        <end position="341"/>
    </location>
</feature>
<feature type="signal peptide" evidence="1">
    <location>
        <begin position="1"/>
        <end position="30"/>
    </location>
</feature>
<evidence type="ECO:0008006" key="4">
    <source>
        <dbReference type="Google" id="ProtNLM"/>
    </source>
</evidence>
<evidence type="ECO:0000256" key="1">
    <source>
        <dbReference type="SAM" id="SignalP"/>
    </source>
</evidence>
<evidence type="ECO:0000313" key="3">
    <source>
        <dbReference type="Proteomes" id="UP000297951"/>
    </source>
</evidence>
<dbReference type="OrthoDB" id="4963889at2"/>
<reference evidence="2 3" key="1">
    <citation type="submission" date="2019-03" db="EMBL/GenBank/DDBJ databases">
        <title>Diversity of the mouse oral microbiome.</title>
        <authorList>
            <person name="Joseph S."/>
            <person name="Aduse-Opoku J."/>
            <person name="Curtis M."/>
            <person name="Wade W."/>
            <person name="Hashim A."/>
        </authorList>
    </citation>
    <scope>NUCLEOTIDE SEQUENCE [LARGE SCALE GENOMIC DNA]</scope>
    <source>
        <strain evidence="3">irhom_31</strain>
    </source>
</reference>
<accession>A0A4Y9EZZ4</accession>
<gene>
    <name evidence="2" type="ORF">E4U03_12445</name>
</gene>
<dbReference type="Proteomes" id="UP000297951">
    <property type="component" value="Unassembled WGS sequence"/>
</dbReference>
<dbReference type="AlphaFoldDB" id="A0A4Y9EZZ4"/>
<protein>
    <recommendedName>
        <fullName evidence="4">DUF2599 domain-containing protein</fullName>
    </recommendedName>
</protein>